<dbReference type="Proteomes" id="UP000807306">
    <property type="component" value="Unassembled WGS sequence"/>
</dbReference>
<evidence type="ECO:0000313" key="2">
    <source>
        <dbReference type="EMBL" id="KAF9523761.1"/>
    </source>
</evidence>
<dbReference type="InterPro" id="IPR038717">
    <property type="entry name" value="Tc1-like_DDE_dom"/>
</dbReference>
<gene>
    <name evidence="2" type="ORF">CPB83DRAFT_774972</name>
</gene>
<dbReference type="EMBL" id="MU157911">
    <property type="protein sequence ID" value="KAF9523761.1"/>
    <property type="molecule type" value="Genomic_DNA"/>
</dbReference>
<dbReference type="AlphaFoldDB" id="A0A9P6E739"/>
<dbReference type="GO" id="GO:0003676">
    <property type="term" value="F:nucleic acid binding"/>
    <property type="evidence" value="ECO:0007669"/>
    <property type="project" value="InterPro"/>
</dbReference>
<dbReference type="OrthoDB" id="2142724at2759"/>
<protein>
    <recommendedName>
        <fullName evidence="1">Tc1-like transposase DDE domain-containing protein</fullName>
    </recommendedName>
</protein>
<evidence type="ECO:0000313" key="3">
    <source>
        <dbReference type="Proteomes" id="UP000807306"/>
    </source>
</evidence>
<name>A0A9P6E739_9AGAR</name>
<proteinExistence type="predicted"/>
<dbReference type="InterPro" id="IPR036397">
    <property type="entry name" value="RNaseH_sf"/>
</dbReference>
<dbReference type="Pfam" id="PF13358">
    <property type="entry name" value="DDE_3"/>
    <property type="match status" value="1"/>
</dbReference>
<reference evidence="2" key="1">
    <citation type="submission" date="2020-11" db="EMBL/GenBank/DDBJ databases">
        <authorList>
            <consortium name="DOE Joint Genome Institute"/>
            <person name="Ahrendt S."/>
            <person name="Riley R."/>
            <person name="Andreopoulos W."/>
            <person name="Labutti K."/>
            <person name="Pangilinan J."/>
            <person name="Ruiz-Duenas F.J."/>
            <person name="Barrasa J.M."/>
            <person name="Sanchez-Garcia M."/>
            <person name="Camarero S."/>
            <person name="Miyauchi S."/>
            <person name="Serrano A."/>
            <person name="Linde D."/>
            <person name="Babiker R."/>
            <person name="Drula E."/>
            <person name="Ayuso-Fernandez I."/>
            <person name="Pacheco R."/>
            <person name="Padilla G."/>
            <person name="Ferreira P."/>
            <person name="Barriuso J."/>
            <person name="Kellner H."/>
            <person name="Castanera R."/>
            <person name="Alfaro M."/>
            <person name="Ramirez L."/>
            <person name="Pisabarro A.G."/>
            <person name="Kuo A."/>
            <person name="Tritt A."/>
            <person name="Lipzen A."/>
            <person name="He G."/>
            <person name="Yan M."/>
            <person name="Ng V."/>
            <person name="Cullen D."/>
            <person name="Martin F."/>
            <person name="Rosso M.-N."/>
            <person name="Henrissat B."/>
            <person name="Hibbett D."/>
            <person name="Martinez A.T."/>
            <person name="Grigoriev I.V."/>
        </authorList>
    </citation>
    <scope>NUCLEOTIDE SEQUENCE</scope>
    <source>
        <strain evidence="2">CBS 506.95</strain>
    </source>
</reference>
<evidence type="ECO:0000259" key="1">
    <source>
        <dbReference type="Pfam" id="PF13358"/>
    </source>
</evidence>
<sequence>ILPAISLDGILAVDFVEGSYTKKRFGRFIDGLLDRMNPYPLPNSVIVMDNCRIHKDPAILDMITER</sequence>
<accession>A0A9P6E739</accession>
<organism evidence="2 3">
    <name type="scientific">Crepidotus variabilis</name>
    <dbReference type="NCBI Taxonomy" id="179855"/>
    <lineage>
        <taxon>Eukaryota</taxon>
        <taxon>Fungi</taxon>
        <taxon>Dikarya</taxon>
        <taxon>Basidiomycota</taxon>
        <taxon>Agaricomycotina</taxon>
        <taxon>Agaricomycetes</taxon>
        <taxon>Agaricomycetidae</taxon>
        <taxon>Agaricales</taxon>
        <taxon>Agaricineae</taxon>
        <taxon>Crepidotaceae</taxon>
        <taxon>Crepidotus</taxon>
    </lineage>
</organism>
<feature type="domain" description="Tc1-like transposase DDE" evidence="1">
    <location>
        <begin position="2"/>
        <end position="65"/>
    </location>
</feature>
<keyword evidence="3" id="KW-1185">Reference proteome</keyword>
<feature type="non-terminal residue" evidence="2">
    <location>
        <position position="1"/>
    </location>
</feature>
<comment type="caution">
    <text evidence="2">The sequence shown here is derived from an EMBL/GenBank/DDBJ whole genome shotgun (WGS) entry which is preliminary data.</text>
</comment>
<dbReference type="Gene3D" id="3.30.420.10">
    <property type="entry name" value="Ribonuclease H-like superfamily/Ribonuclease H"/>
    <property type="match status" value="1"/>
</dbReference>